<evidence type="ECO:0000313" key="2">
    <source>
        <dbReference type="Proteomes" id="UP000316213"/>
    </source>
</evidence>
<accession>A0A5C5ZPA9</accession>
<comment type="caution">
    <text evidence="1">The sequence shown here is derived from an EMBL/GenBank/DDBJ whole genome shotgun (WGS) entry which is preliminary data.</text>
</comment>
<evidence type="ECO:0000313" key="1">
    <source>
        <dbReference type="EMBL" id="TWT89324.1"/>
    </source>
</evidence>
<organism evidence="1 2">
    <name type="scientific">Neorhodopirellula pilleata</name>
    <dbReference type="NCBI Taxonomy" id="2714738"/>
    <lineage>
        <taxon>Bacteria</taxon>
        <taxon>Pseudomonadati</taxon>
        <taxon>Planctomycetota</taxon>
        <taxon>Planctomycetia</taxon>
        <taxon>Pirellulales</taxon>
        <taxon>Pirellulaceae</taxon>
        <taxon>Neorhodopirellula</taxon>
    </lineage>
</organism>
<dbReference type="RefSeq" id="WP_146581924.1">
    <property type="nucleotide sequence ID" value="NZ_SJPM01000019.1"/>
</dbReference>
<dbReference type="EMBL" id="SJPM01000019">
    <property type="protein sequence ID" value="TWT89324.1"/>
    <property type="molecule type" value="Genomic_DNA"/>
</dbReference>
<name>A0A5C5ZPA9_9BACT</name>
<protein>
    <submittedName>
        <fullName evidence="1">Uncharacterized protein</fullName>
    </submittedName>
</protein>
<dbReference type="Proteomes" id="UP000316213">
    <property type="component" value="Unassembled WGS sequence"/>
</dbReference>
<proteinExistence type="predicted"/>
<reference evidence="1 2" key="1">
    <citation type="submission" date="2019-02" db="EMBL/GenBank/DDBJ databases">
        <title>Deep-cultivation of Planctomycetes and their phenomic and genomic characterization uncovers novel biology.</title>
        <authorList>
            <person name="Wiegand S."/>
            <person name="Jogler M."/>
            <person name="Boedeker C."/>
            <person name="Pinto D."/>
            <person name="Vollmers J."/>
            <person name="Rivas-Marin E."/>
            <person name="Kohn T."/>
            <person name="Peeters S.H."/>
            <person name="Heuer A."/>
            <person name="Rast P."/>
            <person name="Oberbeckmann S."/>
            <person name="Bunk B."/>
            <person name="Jeske O."/>
            <person name="Meyerdierks A."/>
            <person name="Storesund J.E."/>
            <person name="Kallscheuer N."/>
            <person name="Luecker S."/>
            <person name="Lage O.M."/>
            <person name="Pohl T."/>
            <person name="Merkel B.J."/>
            <person name="Hornburger P."/>
            <person name="Mueller R.-W."/>
            <person name="Bruemmer F."/>
            <person name="Labrenz M."/>
            <person name="Spormann A.M."/>
            <person name="Op Den Camp H."/>
            <person name="Overmann J."/>
            <person name="Amann R."/>
            <person name="Jetten M.S.M."/>
            <person name="Mascher T."/>
            <person name="Medema M.H."/>
            <person name="Devos D.P."/>
            <person name="Kaster A.-K."/>
            <person name="Ovreas L."/>
            <person name="Rohde M."/>
            <person name="Galperin M.Y."/>
            <person name="Jogler C."/>
        </authorList>
    </citation>
    <scope>NUCLEOTIDE SEQUENCE [LARGE SCALE GENOMIC DNA]</scope>
    <source>
        <strain evidence="1 2">Pla100</strain>
    </source>
</reference>
<dbReference type="OrthoDB" id="9905757at2"/>
<sequence length="91" mass="10450">MNAFVLEEHRNLFRDEQAFLEFAQAIRAKLKEDFSPVMSDKEFVGAFVSSEAAKELIFDRIAKRLSQKPSILSEVQDRLENDSIVDLDDIS</sequence>
<dbReference type="AlphaFoldDB" id="A0A5C5ZPA9"/>
<keyword evidence="2" id="KW-1185">Reference proteome</keyword>
<gene>
    <name evidence="1" type="ORF">Pla100_56410</name>
</gene>